<evidence type="ECO:0000256" key="2">
    <source>
        <dbReference type="ARBA" id="ARBA00022801"/>
    </source>
</evidence>
<name>A0ABU3VTQ9_9GAMM</name>
<evidence type="ECO:0000256" key="3">
    <source>
        <dbReference type="SAM" id="MobiDB-lite"/>
    </source>
</evidence>
<dbReference type="Pfam" id="PF00756">
    <property type="entry name" value="Esterase"/>
    <property type="match status" value="1"/>
</dbReference>
<evidence type="ECO:0000313" key="6">
    <source>
        <dbReference type="Proteomes" id="UP001269819"/>
    </source>
</evidence>
<gene>
    <name evidence="5" type="ORF">RYS15_03025</name>
</gene>
<comment type="similarity">
    <text evidence="1">Belongs to the esterase D family.</text>
</comment>
<accession>A0ABU3VTQ9</accession>
<evidence type="ECO:0000256" key="1">
    <source>
        <dbReference type="ARBA" id="ARBA00005622"/>
    </source>
</evidence>
<proteinExistence type="inferred from homology"/>
<dbReference type="PANTHER" id="PTHR40841:SF2">
    <property type="entry name" value="SIDEROPHORE-DEGRADING ESTERASE (EUROFUNG)"/>
    <property type="match status" value="1"/>
</dbReference>
<dbReference type="SUPFAM" id="SSF53474">
    <property type="entry name" value="alpha/beta-Hydrolases"/>
    <property type="match status" value="1"/>
</dbReference>
<evidence type="ECO:0000313" key="5">
    <source>
        <dbReference type="EMBL" id="MDV2077634.1"/>
    </source>
</evidence>
<feature type="chain" id="PRO_5046236267" evidence="4">
    <location>
        <begin position="23"/>
        <end position="298"/>
    </location>
</feature>
<keyword evidence="2 5" id="KW-0378">Hydrolase</keyword>
<protein>
    <submittedName>
        <fullName evidence="5">Alpha/beta hydrolase-fold protein</fullName>
    </submittedName>
</protein>
<dbReference type="PANTHER" id="PTHR40841">
    <property type="entry name" value="SIDEROPHORE TRIACETYLFUSARININE C ESTERASE"/>
    <property type="match status" value="1"/>
</dbReference>
<evidence type="ECO:0000256" key="4">
    <source>
        <dbReference type="SAM" id="SignalP"/>
    </source>
</evidence>
<dbReference type="Proteomes" id="UP001269819">
    <property type="component" value="Unassembled WGS sequence"/>
</dbReference>
<organism evidence="5 6">
    <name type="scientific">Marinobacter xestospongiae</name>
    <dbReference type="NCBI Taxonomy" id="994319"/>
    <lineage>
        <taxon>Bacteria</taxon>
        <taxon>Pseudomonadati</taxon>
        <taxon>Pseudomonadota</taxon>
        <taxon>Gammaproteobacteria</taxon>
        <taxon>Pseudomonadales</taxon>
        <taxon>Marinobacteraceae</taxon>
        <taxon>Marinobacter</taxon>
    </lineage>
</organism>
<dbReference type="EMBL" id="JAWIIJ010000002">
    <property type="protein sequence ID" value="MDV2077634.1"/>
    <property type="molecule type" value="Genomic_DNA"/>
</dbReference>
<sequence length="298" mass="32553">MSQRLTRLGLPALILSASIAGADTPSTEPAGPSGADSAAPETAVTLAGTESWHLTNAQGRPYHIMVSKPQGEVPYTGGFPVVYVLDGNAYFPAFHAAKQTQAALQKAIVVGIGYPDEQALNFLRRSYDFSPPAPADQNEPPQGGQDELLDFIEQQLMPAVAKRYPVDPHQQSLFGHSFGGMFAVYALFQRPALFDHVVAVSPSLWWRDRYLLAPEQQFRRQVEQGDVSVTHTSLALVMAERDSAQEIQDAQALARRLAPLSGHGLRSSVRIEPGEDHMSVPYRVVSRVLTDLLSARRQ</sequence>
<dbReference type="RefSeq" id="WP_316972540.1">
    <property type="nucleotide sequence ID" value="NZ_JAWIIJ010000002.1"/>
</dbReference>
<feature type="region of interest" description="Disordered" evidence="3">
    <location>
        <begin position="23"/>
        <end position="42"/>
    </location>
</feature>
<comment type="caution">
    <text evidence="5">The sequence shown here is derived from an EMBL/GenBank/DDBJ whole genome shotgun (WGS) entry which is preliminary data.</text>
</comment>
<feature type="signal peptide" evidence="4">
    <location>
        <begin position="1"/>
        <end position="22"/>
    </location>
</feature>
<keyword evidence="4" id="KW-0732">Signal</keyword>
<dbReference type="InterPro" id="IPR029058">
    <property type="entry name" value="AB_hydrolase_fold"/>
</dbReference>
<dbReference type="InterPro" id="IPR000801">
    <property type="entry name" value="Esterase-like"/>
</dbReference>
<dbReference type="Gene3D" id="3.40.50.1820">
    <property type="entry name" value="alpha/beta hydrolase"/>
    <property type="match status" value="1"/>
</dbReference>
<dbReference type="GO" id="GO:0016787">
    <property type="term" value="F:hydrolase activity"/>
    <property type="evidence" value="ECO:0007669"/>
    <property type="project" value="UniProtKB-KW"/>
</dbReference>
<feature type="compositionally biased region" description="Low complexity" evidence="3">
    <location>
        <begin position="29"/>
        <end position="40"/>
    </location>
</feature>
<reference evidence="5 6" key="1">
    <citation type="submission" date="2023-10" db="EMBL/GenBank/DDBJ databases">
        <title>Characteristics and mechanism of a salt-tolerant marine origin heterotrophic nitrifying- aerobic denitrifying bacteria Marinobacter xestospongiae HN1.</title>
        <authorList>
            <person name="Qi R."/>
        </authorList>
    </citation>
    <scope>NUCLEOTIDE SEQUENCE [LARGE SCALE GENOMIC DNA]</scope>
    <source>
        <strain evidence="5 6">HN1</strain>
    </source>
</reference>
<keyword evidence="6" id="KW-1185">Reference proteome</keyword>
<dbReference type="InterPro" id="IPR052558">
    <property type="entry name" value="Siderophore_Hydrolase_D"/>
</dbReference>